<dbReference type="AlphaFoldDB" id="A0A371BIK1"/>
<dbReference type="OrthoDB" id="7433174at2"/>
<dbReference type="Proteomes" id="UP000263833">
    <property type="component" value="Unassembled WGS sequence"/>
</dbReference>
<evidence type="ECO:0000313" key="4">
    <source>
        <dbReference type="Proteomes" id="UP000263833"/>
    </source>
</evidence>
<dbReference type="EMBL" id="QRGP01000001">
    <property type="protein sequence ID" value="RDV07432.1"/>
    <property type="molecule type" value="Genomic_DNA"/>
</dbReference>
<name>A0A371BIK1_9SPHN</name>
<keyword evidence="1" id="KW-0175">Coiled coil</keyword>
<evidence type="ECO:0000259" key="2">
    <source>
        <dbReference type="Pfam" id="PF20031"/>
    </source>
</evidence>
<evidence type="ECO:0000313" key="3">
    <source>
        <dbReference type="EMBL" id="RDV07432.1"/>
    </source>
</evidence>
<comment type="caution">
    <text evidence="3">The sequence shown here is derived from an EMBL/GenBank/DDBJ whole genome shotgun (WGS) entry which is preliminary data.</text>
</comment>
<sequence length="76" mass="8148">MARSKTSAVDALKRLQAQRSELDARETKLRTDAANELGRVLLECGAETIEPAKLRLLMKQTAALGIDAALAKVGKA</sequence>
<accession>A0A371BIK1</accession>
<feature type="domain" description="DUF64370" evidence="2">
    <location>
        <begin position="1"/>
        <end position="75"/>
    </location>
</feature>
<proteinExistence type="predicted"/>
<feature type="coiled-coil region" evidence="1">
    <location>
        <begin position="5"/>
        <end position="32"/>
    </location>
</feature>
<dbReference type="InterPro" id="IPR045496">
    <property type="entry name" value="DUF6437"/>
</dbReference>
<dbReference type="RefSeq" id="WP_115548979.1">
    <property type="nucleotide sequence ID" value="NZ_QRGP01000001.1"/>
</dbReference>
<organism evidence="3 4">
    <name type="scientific">Sphingorhabdus pulchriflava</name>
    <dbReference type="NCBI Taxonomy" id="2292257"/>
    <lineage>
        <taxon>Bacteria</taxon>
        <taxon>Pseudomonadati</taxon>
        <taxon>Pseudomonadota</taxon>
        <taxon>Alphaproteobacteria</taxon>
        <taxon>Sphingomonadales</taxon>
        <taxon>Sphingomonadaceae</taxon>
        <taxon>Sphingorhabdus</taxon>
    </lineage>
</organism>
<evidence type="ECO:0000256" key="1">
    <source>
        <dbReference type="SAM" id="Coils"/>
    </source>
</evidence>
<gene>
    <name evidence="3" type="ORF">DXH95_08830</name>
</gene>
<reference evidence="4" key="1">
    <citation type="submission" date="2018-08" db="EMBL/GenBank/DDBJ databases">
        <authorList>
            <person name="Kim S.-J."/>
            <person name="Jung G.-Y."/>
        </authorList>
    </citation>
    <scope>NUCLEOTIDE SEQUENCE [LARGE SCALE GENOMIC DNA]</scope>
    <source>
        <strain evidence="4">GY_G</strain>
    </source>
</reference>
<protein>
    <recommendedName>
        <fullName evidence="2">DUF64370 domain-containing protein</fullName>
    </recommendedName>
</protein>
<dbReference type="Pfam" id="PF20031">
    <property type="entry name" value="DUF6437"/>
    <property type="match status" value="1"/>
</dbReference>
<keyword evidence="4" id="KW-1185">Reference proteome</keyword>